<feature type="compositionally biased region" description="Polar residues" evidence="1">
    <location>
        <begin position="583"/>
        <end position="596"/>
    </location>
</feature>
<evidence type="ECO:0000256" key="1">
    <source>
        <dbReference type="SAM" id="MobiDB-lite"/>
    </source>
</evidence>
<feature type="compositionally biased region" description="Pro residues" evidence="1">
    <location>
        <begin position="498"/>
        <end position="513"/>
    </location>
</feature>
<comment type="caution">
    <text evidence="2">The sequence shown here is derived from an EMBL/GenBank/DDBJ whole genome shotgun (WGS) entry which is preliminary data.</text>
</comment>
<feature type="compositionally biased region" description="Pro residues" evidence="1">
    <location>
        <begin position="620"/>
        <end position="632"/>
    </location>
</feature>
<accession>A0A934VB56</accession>
<reference evidence="2" key="1">
    <citation type="submission" date="2021-01" db="EMBL/GenBank/DDBJ databases">
        <title>Modified the classification status of verrucomicrobia.</title>
        <authorList>
            <person name="Feng X."/>
        </authorList>
    </citation>
    <scope>NUCLEOTIDE SEQUENCE</scope>
    <source>
        <strain evidence="2">JCM 18052</strain>
    </source>
</reference>
<organism evidence="2 3">
    <name type="scientific">Luteolibacter yonseiensis</name>
    <dbReference type="NCBI Taxonomy" id="1144680"/>
    <lineage>
        <taxon>Bacteria</taxon>
        <taxon>Pseudomonadati</taxon>
        <taxon>Verrucomicrobiota</taxon>
        <taxon>Verrucomicrobiia</taxon>
        <taxon>Verrucomicrobiales</taxon>
        <taxon>Verrucomicrobiaceae</taxon>
        <taxon>Luteolibacter</taxon>
    </lineage>
</organism>
<protein>
    <submittedName>
        <fullName evidence="2">Uncharacterized protein</fullName>
    </submittedName>
</protein>
<dbReference type="Proteomes" id="UP000600139">
    <property type="component" value="Unassembled WGS sequence"/>
</dbReference>
<keyword evidence="3" id="KW-1185">Reference proteome</keyword>
<proteinExistence type="predicted"/>
<gene>
    <name evidence="2" type="ORF">JIN84_14880</name>
</gene>
<evidence type="ECO:0000313" key="2">
    <source>
        <dbReference type="EMBL" id="MBK1816908.1"/>
    </source>
</evidence>
<feature type="region of interest" description="Disordered" evidence="1">
    <location>
        <begin position="577"/>
        <end position="666"/>
    </location>
</feature>
<feature type="region of interest" description="Disordered" evidence="1">
    <location>
        <begin position="449"/>
        <end position="514"/>
    </location>
</feature>
<evidence type="ECO:0000313" key="3">
    <source>
        <dbReference type="Proteomes" id="UP000600139"/>
    </source>
</evidence>
<dbReference type="AlphaFoldDB" id="A0A934VB56"/>
<name>A0A934VB56_9BACT</name>
<dbReference type="EMBL" id="JAENIK010000011">
    <property type="protein sequence ID" value="MBK1816908.1"/>
    <property type="molecule type" value="Genomic_DNA"/>
</dbReference>
<dbReference type="RefSeq" id="WP_200351832.1">
    <property type="nucleotide sequence ID" value="NZ_BAABHZ010000006.1"/>
</dbReference>
<sequence>MANDHPFQNLFETLGRVPTAHAETVNRQASEILADILAVPLDHAGRCILLRAPRAGYGKTHLLSRTQHRLGAVNEFIPLHAASGFRIDAATVTSDILRRLVRQLPASGGLTTLDLLVRRLFASSLEPLVSSGEVPSEDRVGALAALRNRPVETFDFHHPYAATAHWAKENFELLSQRLSYELAQRSGQAVREVDFWVGVFFRFSSSALDNPDRVHVLTESILPATGTEMERLEALLGLLTLLVRVVLVADDLEGFSTDETAALRLAAFLGALRHSVGRVDVILSLNDDIWHSAFIPRLSGGLADRLSEIVVELEPLGETEMAALLDSRAPGMGKQLLGGIDLAKSGTHPRGLIRAAGQAWLKAKAPSAGKPVVAATPAPVNAPLVAKPAPVPPPLPEPPASIPVLAPVFEPAPAPAATGFQCPPPLPPYEDAKVSAPAASAPTVTITGAADSGTFATPPPQEKKTPPTPDFSQSAATPEPPDSPFKIVEEKSVAEKPAPSPYEPPPGWIPPKRQPIFRDQQAEVIQPIFISQPAAAAPEATSTPVSAAYFQSSTPVFQAVHEEPSKPQLAPETAVAFAAPGENASQPPETPASPTFQLPPDSPFEIVATEEEPSVAPAPASAPAPAAVPAPAAPSTSENPPSNAAGTDRVDDLLRQFRERYSRGSL</sequence>
<feature type="compositionally biased region" description="Basic and acidic residues" evidence="1">
    <location>
        <begin position="648"/>
        <end position="666"/>
    </location>
</feature>